<organism evidence="1 2">
    <name type="scientific">Peronosclerospora sorghi</name>
    <dbReference type="NCBI Taxonomy" id="230839"/>
    <lineage>
        <taxon>Eukaryota</taxon>
        <taxon>Sar</taxon>
        <taxon>Stramenopiles</taxon>
        <taxon>Oomycota</taxon>
        <taxon>Peronosporomycetes</taxon>
        <taxon>Peronosporales</taxon>
        <taxon>Peronosporaceae</taxon>
        <taxon>Peronosclerospora</taxon>
    </lineage>
</organism>
<dbReference type="EMBL" id="CM047582">
    <property type="protein sequence ID" value="KAI9915756.1"/>
    <property type="molecule type" value="Genomic_DNA"/>
</dbReference>
<proteinExistence type="predicted"/>
<keyword evidence="2" id="KW-1185">Reference proteome</keyword>
<evidence type="ECO:0000313" key="1">
    <source>
        <dbReference type="EMBL" id="KAI9915756.1"/>
    </source>
</evidence>
<sequence>MDDDKTRRVRALQEGIPSAFSSNFEQVPTQICKDGPTNVVFQEKGRCFAALNWWNGFTNEDGLLEYLEDIIGSNVYVEPTDRVWDEVEQCNDTRGEKWVESSLSRRRRHISRDLEQKQWSFFGRKRKSTLRQTFCISCGFKRRKKTVNCVSPNAISCKPRVGTHGNNREELQAVQAVYQRVKSEHDEVVKKLDEKKSEYADFEKQDNIEQKEQENEELVPLLEKEVEKLQAKLKNQEKVLESILEGHKEETAKLRSTMESIQQEMEPFQAEMNALRSVIDTTETEIQLVEEPVTNAKKALEANSCSIIEPEAICVVLRKIRMRNVKKLRICRVELL</sequence>
<reference evidence="1 2" key="1">
    <citation type="journal article" date="2022" name="bioRxiv">
        <title>The genome of the oomycete Peronosclerospora sorghi, a cosmopolitan pathogen of maize and sorghum, is inflated with dispersed pseudogenes.</title>
        <authorList>
            <person name="Fletcher K."/>
            <person name="Martin F."/>
            <person name="Isakeit T."/>
            <person name="Cavanaugh K."/>
            <person name="Magill C."/>
            <person name="Michelmore R."/>
        </authorList>
    </citation>
    <scope>NUCLEOTIDE SEQUENCE [LARGE SCALE GENOMIC DNA]</scope>
    <source>
        <strain evidence="1">P6</strain>
    </source>
</reference>
<gene>
    <name evidence="1" type="ORF">PsorP6_008565</name>
</gene>
<dbReference type="Proteomes" id="UP001163321">
    <property type="component" value="Chromosome 3"/>
</dbReference>
<evidence type="ECO:0000313" key="2">
    <source>
        <dbReference type="Proteomes" id="UP001163321"/>
    </source>
</evidence>
<protein>
    <submittedName>
        <fullName evidence="1">Uncharacterized protein</fullName>
    </submittedName>
</protein>
<comment type="caution">
    <text evidence="1">The sequence shown here is derived from an EMBL/GenBank/DDBJ whole genome shotgun (WGS) entry which is preliminary data.</text>
</comment>
<accession>A0ACC0WDH6</accession>
<name>A0ACC0WDH6_9STRA</name>